<protein>
    <submittedName>
        <fullName evidence="1">Uncharacterized protein</fullName>
    </submittedName>
</protein>
<dbReference type="AlphaFoldDB" id="A0A829Y7J5"/>
<proteinExistence type="predicted"/>
<organism evidence="1 2">
    <name type="scientific">Steroidobacter agaridevorans</name>
    <dbReference type="NCBI Taxonomy" id="2695856"/>
    <lineage>
        <taxon>Bacteria</taxon>
        <taxon>Pseudomonadati</taxon>
        <taxon>Pseudomonadota</taxon>
        <taxon>Gammaproteobacteria</taxon>
        <taxon>Steroidobacterales</taxon>
        <taxon>Steroidobacteraceae</taxon>
        <taxon>Steroidobacter</taxon>
    </lineage>
</organism>
<evidence type="ECO:0000313" key="1">
    <source>
        <dbReference type="EMBL" id="GFE78592.1"/>
    </source>
</evidence>
<gene>
    <name evidence="1" type="ORF">GCM10011487_05920</name>
</gene>
<dbReference type="RefSeq" id="WP_161810470.1">
    <property type="nucleotide sequence ID" value="NZ_BLJN01000001.1"/>
</dbReference>
<dbReference type="Proteomes" id="UP000445000">
    <property type="component" value="Unassembled WGS sequence"/>
</dbReference>
<dbReference type="EMBL" id="BLJN01000001">
    <property type="protein sequence ID" value="GFE78592.1"/>
    <property type="molecule type" value="Genomic_DNA"/>
</dbReference>
<keyword evidence="2" id="KW-1185">Reference proteome</keyword>
<name>A0A829Y7J5_9GAMM</name>
<evidence type="ECO:0000313" key="2">
    <source>
        <dbReference type="Proteomes" id="UP000445000"/>
    </source>
</evidence>
<reference evidence="2" key="1">
    <citation type="submission" date="2020-01" db="EMBL/GenBank/DDBJ databases">
        <title>'Steroidobacter agaridevorans' sp. nov., agar-degrading bacteria isolated from rhizosphere soils.</title>
        <authorList>
            <person name="Ikenaga M."/>
            <person name="Kataoka M."/>
            <person name="Murouchi A."/>
            <person name="Katsuragi S."/>
            <person name="Sakai M."/>
        </authorList>
    </citation>
    <scope>NUCLEOTIDE SEQUENCE [LARGE SCALE GENOMIC DNA]</scope>
    <source>
        <strain evidence="2">YU21-B</strain>
    </source>
</reference>
<comment type="caution">
    <text evidence="1">The sequence shown here is derived from an EMBL/GenBank/DDBJ whole genome shotgun (WGS) entry which is preliminary data.</text>
</comment>
<accession>A0A829Y7J5</accession>
<sequence>MAAIAAPLAVSAGDLTGRISTIAPILGQDQLYIRLTDITNNAVPSGSPAGSCSNAFAIAEMGNTNFKNYIYPLILMAQAADAPITLRTNGCLEGLYPIIVGVDYPPR</sequence>